<reference evidence="1 2" key="1">
    <citation type="journal article" date="2019" name="Genome Biol. Evol.">
        <title>Toxin and genome evolution in a Drosophila defensive symbiosis.</title>
        <authorList>
            <person name="Ballinger M.J."/>
            <person name="Gawryluk R.M."/>
            <person name="Perlman S.J."/>
        </authorList>
    </citation>
    <scope>NUCLEOTIDE SEQUENCE [LARGE SCALE GENOMIC DNA]</scope>
    <source>
        <strain evidence="2">sNeo</strain>
    </source>
</reference>
<name>A0A433ERD9_9MOLU</name>
<dbReference type="Gene3D" id="3.20.20.80">
    <property type="entry name" value="Glycosidases"/>
    <property type="match status" value="1"/>
</dbReference>
<dbReference type="AlphaFoldDB" id="A0A433ERD9"/>
<organism evidence="1 2">
    <name type="scientific">Spiroplasma poulsonii</name>
    <dbReference type="NCBI Taxonomy" id="2138"/>
    <lineage>
        <taxon>Bacteria</taxon>
        <taxon>Bacillati</taxon>
        <taxon>Mycoplasmatota</taxon>
        <taxon>Mollicutes</taxon>
        <taxon>Entomoplasmatales</taxon>
        <taxon>Spiroplasmataceae</taxon>
        <taxon>Spiroplasma</taxon>
    </lineage>
</organism>
<dbReference type="PANTHER" id="PTHR42976:SF1">
    <property type="entry name" value="GH18 DOMAIN-CONTAINING PROTEIN-RELATED"/>
    <property type="match status" value="1"/>
</dbReference>
<evidence type="ECO:0000313" key="2">
    <source>
        <dbReference type="Proteomes" id="UP000274545"/>
    </source>
</evidence>
<proteinExistence type="predicted"/>
<sequence>MAMDYGDGIYTQARNRGQTNFDLAKATTVRTRHNLKEIIHKVYDVNVNDKTLNRFLGVTPMIGVNDTVEGVFTLEDAKELYNWSHEENLAFISMWSVNDDKGFIGQQPSAKTITSHGLNYLREWDFMRAFNGDWQEWVKRPASDPFRNKITRILS</sequence>
<dbReference type="InterPro" id="IPR052750">
    <property type="entry name" value="GH18_Chitinase"/>
</dbReference>
<dbReference type="Proteomes" id="UP000274545">
    <property type="component" value="Unassembled WGS sequence"/>
</dbReference>
<dbReference type="EMBL" id="RAHC01000003">
    <property type="protein sequence ID" value="RUP77144.1"/>
    <property type="molecule type" value="Genomic_DNA"/>
</dbReference>
<comment type="caution">
    <text evidence="1">The sequence shown here is derived from an EMBL/GenBank/DDBJ whole genome shotgun (WGS) entry which is preliminary data.</text>
</comment>
<dbReference type="PANTHER" id="PTHR42976">
    <property type="entry name" value="BIFUNCTIONAL CHITINASE/LYSOZYME-RELATED"/>
    <property type="match status" value="1"/>
</dbReference>
<gene>
    <name evidence="1" type="ORF">D6D54_04155</name>
</gene>
<dbReference type="RefSeq" id="WP_127092843.1">
    <property type="nucleotide sequence ID" value="NZ_RAHC01000003.1"/>
</dbReference>
<protein>
    <submittedName>
        <fullName evidence="1">Uncharacterized protein</fullName>
    </submittedName>
</protein>
<accession>A0A433ERD9</accession>
<evidence type="ECO:0000313" key="1">
    <source>
        <dbReference type="EMBL" id="RUP77144.1"/>
    </source>
</evidence>